<evidence type="ECO:0000256" key="6">
    <source>
        <dbReference type="ARBA" id="ARBA00022692"/>
    </source>
</evidence>
<evidence type="ECO:0000256" key="10">
    <source>
        <dbReference type="ARBA" id="ARBA00023276"/>
    </source>
</evidence>
<dbReference type="NCBIfam" id="TIGR03043">
    <property type="entry name" value="PS_II_psbZ"/>
    <property type="match status" value="1"/>
</dbReference>
<dbReference type="PANTHER" id="PTHR34971:SF2">
    <property type="entry name" value="PHOTOSYSTEM II REACTION CENTER PROTEIN Z"/>
    <property type="match status" value="1"/>
</dbReference>
<feature type="transmembrane region" description="Helical" evidence="14">
    <location>
        <begin position="39"/>
        <end position="61"/>
    </location>
</feature>
<evidence type="ECO:0000256" key="11">
    <source>
        <dbReference type="ARBA" id="ARBA00038734"/>
    </source>
</evidence>
<comment type="similarity">
    <text evidence="2 12 13">Belongs to the PsbZ family.</text>
</comment>
<comment type="function">
    <text evidence="12">May control the interaction of photosystem II (PSII) cores with the light-harvesting antenna, regulates electron flow through the 2 photosystem reaction centers. PSII is a light-driven water plastoquinone oxidoreductase, using light energy to abstract electrons from H(2)O, generating a proton gradient subsequently used for ATP formation.</text>
</comment>
<keyword evidence="5 12" id="KW-0602">Photosynthesis</keyword>
<dbReference type="Pfam" id="PF01737">
    <property type="entry name" value="Ycf9"/>
    <property type="match status" value="1"/>
</dbReference>
<evidence type="ECO:0000256" key="2">
    <source>
        <dbReference type="ARBA" id="ARBA00008367"/>
    </source>
</evidence>
<name>A0A1Z1M2Z0_9FLOR</name>
<keyword evidence="15" id="KW-0150">Chloroplast</keyword>
<dbReference type="AlphaFoldDB" id="A0A1Z1M2Z0"/>
<evidence type="ECO:0000256" key="8">
    <source>
        <dbReference type="ARBA" id="ARBA00023078"/>
    </source>
</evidence>
<proteinExistence type="inferred from homology"/>
<keyword evidence="10 12" id="KW-0604">Photosystem II</keyword>
<feature type="transmembrane region" description="Helical" evidence="14">
    <location>
        <begin position="7"/>
        <end position="27"/>
    </location>
</feature>
<dbReference type="InterPro" id="IPR002644">
    <property type="entry name" value="PSII_PsbZ"/>
</dbReference>
<dbReference type="SUPFAM" id="SSF161055">
    <property type="entry name" value="PsbZ-like"/>
    <property type="match status" value="1"/>
</dbReference>
<dbReference type="PANTHER" id="PTHR34971">
    <property type="entry name" value="PHOTOSYSTEM II REACTION CENTER PROTEIN Z"/>
    <property type="match status" value="1"/>
</dbReference>
<evidence type="ECO:0000313" key="15">
    <source>
        <dbReference type="EMBL" id="ARW60439.1"/>
    </source>
</evidence>
<dbReference type="GO" id="GO:0015979">
    <property type="term" value="P:photosynthesis"/>
    <property type="evidence" value="ECO:0007669"/>
    <property type="project" value="UniProtKB-UniRule"/>
</dbReference>
<protein>
    <recommendedName>
        <fullName evidence="3 12">Photosystem II reaction center protein Z</fullName>
        <shortName evidence="12">PSII-Z</shortName>
    </recommendedName>
</protein>
<geneLocation type="chloroplast" evidence="15"/>
<keyword evidence="4 12" id="KW-0674">Reaction center</keyword>
<keyword evidence="9 12" id="KW-0472">Membrane</keyword>
<dbReference type="EMBL" id="MF101413">
    <property type="protein sequence ID" value="ARW60439.1"/>
    <property type="molecule type" value="Genomic_DNA"/>
</dbReference>
<dbReference type="GO" id="GO:0009539">
    <property type="term" value="C:photosystem II reaction center"/>
    <property type="evidence" value="ECO:0007669"/>
    <property type="project" value="InterPro"/>
</dbReference>
<keyword evidence="8 12" id="KW-0793">Thylakoid</keyword>
<evidence type="ECO:0000256" key="1">
    <source>
        <dbReference type="ARBA" id="ARBA00004141"/>
    </source>
</evidence>
<keyword evidence="7 12" id="KW-1133">Transmembrane helix</keyword>
<dbReference type="Gene3D" id="1.10.287.740">
    <property type="entry name" value="Photosystem II PsbZ, reaction centre"/>
    <property type="match status" value="1"/>
</dbReference>
<evidence type="ECO:0000256" key="12">
    <source>
        <dbReference type="HAMAP-Rule" id="MF_00644"/>
    </source>
</evidence>
<gene>
    <name evidence="12 15" type="primary">psbZ</name>
</gene>
<evidence type="ECO:0000256" key="5">
    <source>
        <dbReference type="ARBA" id="ARBA00022531"/>
    </source>
</evidence>
<dbReference type="InterPro" id="IPR036512">
    <property type="entry name" value="PSII_PsbZ_sf"/>
</dbReference>
<dbReference type="GeneID" id="33353565"/>
<sequence>MVLVIELLVLTLVILSIILVIGIPVTLASPGQWEKSKNLVYTSIGIWIGLIIVTSVLNSFIA</sequence>
<dbReference type="RefSeq" id="YP_009392091.1">
    <property type="nucleotide sequence ID" value="NC_035261.1"/>
</dbReference>
<dbReference type="GO" id="GO:0042549">
    <property type="term" value="P:photosystem II stabilization"/>
    <property type="evidence" value="ECO:0007669"/>
    <property type="project" value="InterPro"/>
</dbReference>
<dbReference type="GO" id="GO:0009535">
    <property type="term" value="C:chloroplast thylakoid membrane"/>
    <property type="evidence" value="ECO:0007669"/>
    <property type="project" value="UniProtKB-SubCell"/>
</dbReference>
<evidence type="ECO:0000256" key="3">
    <source>
        <dbReference type="ARBA" id="ARBA00021665"/>
    </source>
</evidence>
<comment type="function">
    <text evidence="13">Controls the interaction of photosystem II (PSII) cores with the light-harvesting antenna, regulates electron flow through the 2 photosystem reaction centers. PSII is a light-driven water plastoquinone oxidoreductase, using light energy to abstract electrons from H(2)O, generating a proton gradient subsequently used for ATP formation.</text>
</comment>
<accession>A0A1Z1M2Z0</accession>
<comment type="subunit">
    <text evidence="11 12">PSII is composed of 1 copy each of membrane proteins PsbA, PsbB, PsbC, PsbD, PsbE, PsbF, PsbH, PsbI, PsbJ, PsbK, PsbL, PsbM, PsbT, PsbY, PsbZ, Psb30/Ycf12, at least 3 peripheral proteins of the oxygen-evolving complex and a large number of cofactors. It forms dimeric complexes.</text>
</comment>
<evidence type="ECO:0000256" key="13">
    <source>
        <dbReference type="RuleBase" id="RU003472"/>
    </source>
</evidence>
<keyword evidence="6 12" id="KW-0812">Transmembrane</keyword>
<evidence type="ECO:0000256" key="14">
    <source>
        <dbReference type="SAM" id="Phobius"/>
    </source>
</evidence>
<evidence type="ECO:0000256" key="9">
    <source>
        <dbReference type="ARBA" id="ARBA00023136"/>
    </source>
</evidence>
<evidence type="ECO:0000256" key="7">
    <source>
        <dbReference type="ARBA" id="ARBA00022989"/>
    </source>
</evidence>
<reference evidence="15" key="1">
    <citation type="journal article" date="2017" name="J. Phycol.">
        <title>Analysis of chloroplast genomes and a supermatrix inform reclassification of the Rhodomelaceae (Rhodophyta).</title>
        <authorList>
            <person name="Diaz-Tapia P."/>
            <person name="Maggs C.A."/>
            <person name="West J.A."/>
            <person name="Verbruggen H."/>
        </authorList>
    </citation>
    <scope>NUCLEOTIDE SEQUENCE</scope>
    <source>
        <strain evidence="15">JH1427</strain>
    </source>
</reference>
<evidence type="ECO:0000256" key="4">
    <source>
        <dbReference type="ARBA" id="ARBA00022469"/>
    </source>
</evidence>
<comment type="subcellular location">
    <subcellularLocation>
        <location evidence="1">Membrane</location>
        <topology evidence="1">Multi-pass membrane protein</topology>
    </subcellularLocation>
    <subcellularLocation>
        <location evidence="12">Plastid</location>
        <location evidence="12">Chloroplast thylakoid membrane</location>
        <topology evidence="12">Multi-pass membrane protein</topology>
    </subcellularLocation>
</comment>
<dbReference type="HAMAP" id="MF_00644">
    <property type="entry name" value="PSII_PsbZ"/>
    <property type="match status" value="1"/>
</dbReference>
<keyword evidence="15" id="KW-0934">Plastid</keyword>
<organism evidence="15">
    <name type="scientific">Periphykon beckeri</name>
    <dbReference type="NCBI Taxonomy" id="2006982"/>
    <lineage>
        <taxon>Eukaryota</taxon>
        <taxon>Rhodophyta</taxon>
        <taxon>Florideophyceae</taxon>
        <taxon>Rhodymeniophycidae</taxon>
        <taxon>Ceramiales</taxon>
        <taxon>Rhodomelaceae</taxon>
        <taxon>Periphykon</taxon>
    </lineage>
</organism>